<sequence length="71" mass="8247">MEDTANPKLTFRGAINIPLGHSGELKKRRELRLSARNWTFILIDDEAIIVYKMGKLDKEEEEDIWVEQSTS</sequence>
<reference evidence="1" key="1">
    <citation type="submission" date="2018-02" db="EMBL/GenBank/DDBJ databases">
        <title>Rhizophora mucronata_Transcriptome.</title>
        <authorList>
            <person name="Meera S.P."/>
            <person name="Sreeshan A."/>
            <person name="Augustine A."/>
        </authorList>
    </citation>
    <scope>NUCLEOTIDE SEQUENCE</scope>
    <source>
        <tissue evidence="1">Leaf</tissue>
    </source>
</reference>
<dbReference type="EMBL" id="GGEC01060852">
    <property type="protein sequence ID" value="MBX41336.1"/>
    <property type="molecule type" value="Transcribed_RNA"/>
</dbReference>
<accession>A0A2P2NFS1</accession>
<protein>
    <submittedName>
        <fullName evidence="1">Uncharacterized protein</fullName>
    </submittedName>
</protein>
<dbReference type="AlphaFoldDB" id="A0A2P2NFS1"/>
<evidence type="ECO:0000313" key="1">
    <source>
        <dbReference type="EMBL" id="MBX41336.1"/>
    </source>
</evidence>
<organism evidence="1">
    <name type="scientific">Rhizophora mucronata</name>
    <name type="common">Asiatic mangrove</name>
    <dbReference type="NCBI Taxonomy" id="61149"/>
    <lineage>
        <taxon>Eukaryota</taxon>
        <taxon>Viridiplantae</taxon>
        <taxon>Streptophyta</taxon>
        <taxon>Embryophyta</taxon>
        <taxon>Tracheophyta</taxon>
        <taxon>Spermatophyta</taxon>
        <taxon>Magnoliopsida</taxon>
        <taxon>eudicotyledons</taxon>
        <taxon>Gunneridae</taxon>
        <taxon>Pentapetalae</taxon>
        <taxon>rosids</taxon>
        <taxon>fabids</taxon>
        <taxon>Malpighiales</taxon>
        <taxon>Rhizophoraceae</taxon>
        <taxon>Rhizophora</taxon>
    </lineage>
</organism>
<name>A0A2P2NFS1_RHIMU</name>
<proteinExistence type="predicted"/>